<evidence type="ECO:0000313" key="2">
    <source>
        <dbReference type="Proteomes" id="UP000036938"/>
    </source>
</evidence>
<keyword evidence="2" id="KW-1185">Reference proteome</keyword>
<gene>
    <name evidence="1" type="ORF">ATO11_13435</name>
</gene>
<dbReference type="EMBL" id="AQQZ01000005">
    <property type="protein sequence ID" value="KNG93420.1"/>
    <property type="molecule type" value="Genomic_DNA"/>
</dbReference>
<name>A0A0L1JNT0_9RHOB</name>
<dbReference type="RefSeq" id="WP_050531393.1">
    <property type="nucleotide sequence ID" value="NZ_AQQZ01000005.1"/>
</dbReference>
<dbReference type="Gene3D" id="3.30.1360.120">
    <property type="entry name" value="Probable tRNA modification gtpase trme, domain 1"/>
    <property type="match status" value="1"/>
</dbReference>
<accession>A0A0L1JNT0</accession>
<dbReference type="OrthoDB" id="7356349at2"/>
<proteinExistence type="predicted"/>
<evidence type="ECO:0000313" key="1">
    <source>
        <dbReference type="EMBL" id="KNG93420.1"/>
    </source>
</evidence>
<dbReference type="STRING" id="1317121.ATO11_13435"/>
<protein>
    <recommendedName>
        <fullName evidence="3">Sarcosine oxidase subunit gamma</fullName>
    </recommendedName>
</protein>
<dbReference type="PATRIC" id="fig|1317121.7.peg.3399"/>
<sequence length="186" mass="19547">MADITLTAAPILGLDLTLGANTLRERDDLALVSVATPQGGEDALAKALKAGFKLAMPEPTRSTQAGDTHAIRTAADQMLLVFPHDGPDANTMVQGKLKGAGYTTDQTDVWVVIEASGPDTLAALERLCPLDLHDSAFPVGASARTVMEHMGAMILRMDADRFLLLSASSSAGSFAHALETSYKNVI</sequence>
<comment type="caution">
    <text evidence="1">The sequence shown here is derived from an EMBL/GenBank/DDBJ whole genome shotgun (WGS) entry which is preliminary data.</text>
</comment>
<dbReference type="InterPro" id="IPR027266">
    <property type="entry name" value="TrmE/GcvT-like"/>
</dbReference>
<reference evidence="1 2" key="1">
    <citation type="journal article" date="2015" name="Int. J. Syst. Evol. Microbiol.">
        <title>Aestuariivita atlantica sp. nov., isolated from deep sea sediment of the Atlantic Ocean.</title>
        <authorList>
            <person name="Li G."/>
            <person name="Lai Q."/>
            <person name="Du Y."/>
            <person name="Liu X."/>
            <person name="Sun F."/>
            <person name="Shao Z."/>
        </authorList>
    </citation>
    <scope>NUCLEOTIDE SEQUENCE [LARGE SCALE GENOMIC DNA]</scope>
    <source>
        <strain evidence="1 2">22II-S11-z3</strain>
    </source>
</reference>
<organism evidence="1 2">
    <name type="scientific">Pseudaestuariivita atlantica</name>
    <dbReference type="NCBI Taxonomy" id="1317121"/>
    <lineage>
        <taxon>Bacteria</taxon>
        <taxon>Pseudomonadati</taxon>
        <taxon>Pseudomonadota</taxon>
        <taxon>Alphaproteobacteria</taxon>
        <taxon>Rhodobacterales</taxon>
        <taxon>Paracoccaceae</taxon>
        <taxon>Pseudaestuariivita</taxon>
    </lineage>
</organism>
<evidence type="ECO:0008006" key="3">
    <source>
        <dbReference type="Google" id="ProtNLM"/>
    </source>
</evidence>
<dbReference type="Proteomes" id="UP000036938">
    <property type="component" value="Unassembled WGS sequence"/>
</dbReference>
<dbReference type="AlphaFoldDB" id="A0A0L1JNT0"/>
<dbReference type="SUPFAM" id="SSF103025">
    <property type="entry name" value="Folate-binding domain"/>
    <property type="match status" value="1"/>
</dbReference>
<dbReference type="Gene3D" id="3.30.70.1520">
    <property type="entry name" value="Heterotetrameric sarcosine oxidase"/>
    <property type="match status" value="1"/>
</dbReference>